<sequence>MADMAARFTAIEAASAHPDLSVASAFHSTPILIALRIDNIRSIAKAYGEAAALASQQHLETTVAALATMHVANRALGRLDAALVVPGSAEGFNEQLRSVLACSPARHLDISIFLTVSSAWSAATFSSGADISPAGFAALHDSLGASPAACPDAARYRRDMATAAQVFTAAAEGRLFPAWQAVSSEGDILYHECLLRLIGDDMPSVSDAITALERTGLVRAFDQIMVSLVLDELEDDPAVQLAVNISAESATLDSWWDGARARLKANPAVARRLVVEITETAAFPSISCAARFTSALRELGCRIAIDDFGMGFSSLRSVLALSPDYLKVDAFFLRRADQSARNRSMLAHLIGLAGTLAAGVIVEGVETEAQSLLVAALGANWQQGHYIHFPSTLRPWIARRSVAVSESRFASTMTASEGAAFLPAISPQRSIGLHG</sequence>
<dbReference type="CDD" id="cd01948">
    <property type="entry name" value="EAL"/>
    <property type="match status" value="1"/>
</dbReference>
<dbReference type="InterPro" id="IPR050706">
    <property type="entry name" value="Cyclic-di-GMP_PDE-like"/>
</dbReference>
<feature type="domain" description="EAL" evidence="1">
    <location>
        <begin position="153"/>
        <end position="404"/>
    </location>
</feature>
<evidence type="ECO:0000313" key="2">
    <source>
        <dbReference type="EMBL" id="MBB4632921.1"/>
    </source>
</evidence>
<dbReference type="GO" id="GO:0071111">
    <property type="term" value="F:cyclic-guanylate-specific phosphodiesterase activity"/>
    <property type="evidence" value="ECO:0007669"/>
    <property type="project" value="InterPro"/>
</dbReference>
<dbReference type="Proteomes" id="UP000566324">
    <property type="component" value="Unassembled WGS sequence"/>
</dbReference>
<dbReference type="AlphaFoldDB" id="A0A7W7B2P7"/>
<dbReference type="SMART" id="SM00052">
    <property type="entry name" value="EAL"/>
    <property type="match status" value="1"/>
</dbReference>
<dbReference type="EMBL" id="JACHNZ010000030">
    <property type="protein sequence ID" value="MBB4632921.1"/>
    <property type="molecule type" value="Genomic_DNA"/>
</dbReference>
<evidence type="ECO:0000259" key="1">
    <source>
        <dbReference type="PROSITE" id="PS50883"/>
    </source>
</evidence>
<organism evidence="2 3">
    <name type="scientific">Sphingosinicella soli</name>
    <dbReference type="NCBI Taxonomy" id="333708"/>
    <lineage>
        <taxon>Bacteria</taxon>
        <taxon>Pseudomonadati</taxon>
        <taxon>Pseudomonadota</taxon>
        <taxon>Alphaproteobacteria</taxon>
        <taxon>Sphingomonadales</taxon>
        <taxon>Sphingosinicellaceae</taxon>
        <taxon>Sphingosinicella</taxon>
    </lineage>
</organism>
<keyword evidence="3" id="KW-1185">Reference proteome</keyword>
<comment type="caution">
    <text evidence="2">The sequence shown here is derived from an EMBL/GenBank/DDBJ whole genome shotgun (WGS) entry which is preliminary data.</text>
</comment>
<proteinExistence type="predicted"/>
<dbReference type="InterPro" id="IPR001633">
    <property type="entry name" value="EAL_dom"/>
</dbReference>
<dbReference type="Gene3D" id="3.20.20.450">
    <property type="entry name" value="EAL domain"/>
    <property type="match status" value="1"/>
</dbReference>
<dbReference type="Pfam" id="PF00563">
    <property type="entry name" value="EAL"/>
    <property type="match status" value="1"/>
</dbReference>
<reference evidence="2 3" key="1">
    <citation type="submission" date="2020-08" db="EMBL/GenBank/DDBJ databases">
        <title>Genomic Encyclopedia of Type Strains, Phase IV (KMG-IV): sequencing the most valuable type-strain genomes for metagenomic binning, comparative biology and taxonomic classification.</title>
        <authorList>
            <person name="Goeker M."/>
        </authorList>
    </citation>
    <scope>NUCLEOTIDE SEQUENCE [LARGE SCALE GENOMIC DNA]</scope>
    <source>
        <strain evidence="2 3">DSM 17328</strain>
    </source>
</reference>
<gene>
    <name evidence="2" type="ORF">GGQ98_002549</name>
</gene>
<dbReference type="SUPFAM" id="SSF141868">
    <property type="entry name" value="EAL domain-like"/>
    <property type="match status" value="1"/>
</dbReference>
<accession>A0A7W7B2P7</accession>
<dbReference type="PROSITE" id="PS50883">
    <property type="entry name" value="EAL"/>
    <property type="match status" value="1"/>
</dbReference>
<dbReference type="RefSeq" id="WP_184070068.1">
    <property type="nucleotide sequence ID" value="NZ_JACHNZ010000030.1"/>
</dbReference>
<evidence type="ECO:0000313" key="3">
    <source>
        <dbReference type="Proteomes" id="UP000566324"/>
    </source>
</evidence>
<dbReference type="InterPro" id="IPR035919">
    <property type="entry name" value="EAL_sf"/>
</dbReference>
<protein>
    <submittedName>
        <fullName evidence="2">EAL domain-containing protein (Putative c-di-GMP-specific phosphodiesterase class I)</fullName>
    </submittedName>
</protein>
<dbReference type="PANTHER" id="PTHR33121:SF23">
    <property type="entry name" value="CYCLIC DI-GMP PHOSPHODIESTERASE PDEB"/>
    <property type="match status" value="1"/>
</dbReference>
<name>A0A7W7B2P7_9SPHN</name>
<dbReference type="PANTHER" id="PTHR33121">
    <property type="entry name" value="CYCLIC DI-GMP PHOSPHODIESTERASE PDEF"/>
    <property type="match status" value="1"/>
</dbReference>